<gene>
    <name evidence="2" type="ORF">NFI95_02280</name>
</gene>
<accession>A0ABT1W4S9</accession>
<proteinExistence type="predicted"/>
<reference evidence="2 3" key="1">
    <citation type="submission" date="2022-06" db="EMBL/GenBank/DDBJ databases">
        <title>Endosaccharibacter gen. nov., sp. nov., endophytic bacteria isolated from sugarcane.</title>
        <authorList>
            <person name="Pitiwittayakul N."/>
            <person name="Yukphan P."/>
            <person name="Charoenyingcharoen P."/>
            <person name="Tanasupawat S."/>
        </authorList>
    </citation>
    <scope>NUCLEOTIDE SEQUENCE [LARGE SCALE GENOMIC DNA]</scope>
    <source>
        <strain evidence="2 3">KSS8</strain>
    </source>
</reference>
<feature type="chain" id="PRO_5045956542" description="C-type lysozyme inhibitor domain-containing protein" evidence="1">
    <location>
        <begin position="23"/>
        <end position="113"/>
    </location>
</feature>
<dbReference type="RefSeq" id="WP_422862710.1">
    <property type="nucleotide sequence ID" value="NZ_JAMSKV010000001.1"/>
</dbReference>
<organism evidence="2 3">
    <name type="scientific">Endosaccharibacter trunci</name>
    <dbReference type="NCBI Taxonomy" id="2812733"/>
    <lineage>
        <taxon>Bacteria</taxon>
        <taxon>Pseudomonadati</taxon>
        <taxon>Pseudomonadota</taxon>
        <taxon>Alphaproteobacteria</taxon>
        <taxon>Acetobacterales</taxon>
        <taxon>Acetobacteraceae</taxon>
        <taxon>Endosaccharibacter</taxon>
    </lineage>
</organism>
<comment type="caution">
    <text evidence="2">The sequence shown here is derived from an EMBL/GenBank/DDBJ whole genome shotgun (WGS) entry which is preliminary data.</text>
</comment>
<evidence type="ECO:0000313" key="3">
    <source>
        <dbReference type="Proteomes" id="UP001524587"/>
    </source>
</evidence>
<evidence type="ECO:0000313" key="2">
    <source>
        <dbReference type="EMBL" id="MCQ8277277.1"/>
    </source>
</evidence>
<keyword evidence="3" id="KW-1185">Reference proteome</keyword>
<feature type="signal peptide" evidence="1">
    <location>
        <begin position="1"/>
        <end position="22"/>
    </location>
</feature>
<dbReference type="EMBL" id="JAMSKV010000001">
    <property type="protein sequence ID" value="MCQ8277277.1"/>
    <property type="molecule type" value="Genomic_DNA"/>
</dbReference>
<protein>
    <recommendedName>
        <fullName evidence="4">C-type lysozyme inhibitor domain-containing protein</fullName>
    </recommendedName>
</protein>
<dbReference type="PROSITE" id="PS51257">
    <property type="entry name" value="PROKAR_LIPOPROTEIN"/>
    <property type="match status" value="1"/>
</dbReference>
<name>A0ABT1W4S9_9PROT</name>
<keyword evidence="1" id="KW-0732">Signal</keyword>
<sequence length="113" mass="11773">MIRPIRHASAALLLSCGLAACAGTPPPGPAPVANAPRYTCPDGTSFTTSTDPATLATSLFLNNQKPQVLLPVPDPMGGHLAQNANYQLRPGLSDTTQFLTDRSTTVQQACTRG</sequence>
<evidence type="ECO:0000256" key="1">
    <source>
        <dbReference type="SAM" id="SignalP"/>
    </source>
</evidence>
<dbReference type="Proteomes" id="UP001524587">
    <property type="component" value="Unassembled WGS sequence"/>
</dbReference>
<evidence type="ECO:0008006" key="4">
    <source>
        <dbReference type="Google" id="ProtNLM"/>
    </source>
</evidence>